<keyword evidence="3" id="KW-0964">Secreted</keyword>
<sequence>MSSLFPNIYQSFKLFSRKRKIKEIKMAVSPHFSLAAIFTLFLFTTNPNYCQAYRKVLSSDTNTEFIKTSCAATTYPDLCFASFSSYATEIQADPKILATKSLNLTLNTTLSASQNLTELCKTQGIKPTEAAPLHDCVEEISDSVDELTKSIPEMEEIEGKSFAFRMSDIQTWVSAALTDEDTCMDGFSETTMDGNVKASVRIVIVKVAQLTSISLAFINQYARTKK</sequence>
<dbReference type="InterPro" id="IPR006501">
    <property type="entry name" value="Pectinesterase_inhib_dom"/>
</dbReference>
<evidence type="ECO:0000256" key="1">
    <source>
        <dbReference type="ARBA" id="ARBA00004271"/>
    </source>
</evidence>
<dbReference type="GO" id="GO:0048046">
    <property type="term" value="C:apoplast"/>
    <property type="evidence" value="ECO:0007669"/>
    <property type="project" value="UniProtKB-SubCell"/>
</dbReference>
<evidence type="ECO:0000256" key="4">
    <source>
        <dbReference type="ARBA" id="ARBA00022729"/>
    </source>
</evidence>
<keyword evidence="2" id="KW-0052">Apoplast</keyword>
<evidence type="ECO:0000259" key="7">
    <source>
        <dbReference type="SMART" id="SM00856"/>
    </source>
</evidence>
<keyword evidence="4" id="KW-0732">Signal</keyword>
<dbReference type="Pfam" id="PF04043">
    <property type="entry name" value="PMEI"/>
    <property type="match status" value="1"/>
</dbReference>
<dbReference type="AlphaFoldDB" id="A0A1U8MSI6"/>
<dbReference type="GO" id="GO:0004857">
    <property type="term" value="F:enzyme inhibitor activity"/>
    <property type="evidence" value="ECO:0000318"/>
    <property type="project" value="GO_Central"/>
</dbReference>
<dbReference type="InterPro" id="IPR051955">
    <property type="entry name" value="PME_Inhibitor"/>
</dbReference>
<comment type="subcellular location">
    <subcellularLocation>
        <location evidence="1">Secreted</location>
        <location evidence="1">Extracellular space</location>
        <location evidence="1">Apoplast</location>
    </subcellularLocation>
</comment>
<dbReference type="FunFam" id="1.20.140.40:FF:000006">
    <property type="entry name" value="Pectinesterase inhibitor 3"/>
    <property type="match status" value="1"/>
</dbReference>
<dbReference type="NCBIfam" id="TIGR01614">
    <property type="entry name" value="PME_inhib"/>
    <property type="match status" value="1"/>
</dbReference>
<reference evidence="8" key="1">
    <citation type="journal article" date="2020" name="Nat. Genet.">
        <title>Genomic diversifications of five Gossypium allopolyploid species and their impact on cotton improvement.</title>
        <authorList>
            <person name="Chen Z.J."/>
            <person name="Sreedasyam A."/>
            <person name="Ando A."/>
            <person name="Song Q."/>
            <person name="De Santiago L.M."/>
            <person name="Hulse-Kemp A.M."/>
            <person name="Ding M."/>
            <person name="Ye W."/>
            <person name="Kirkbride R.C."/>
            <person name="Jenkins J."/>
            <person name="Plott C."/>
            <person name="Lovell J."/>
            <person name="Lin Y.M."/>
            <person name="Vaughn R."/>
            <person name="Liu B."/>
            <person name="Simpson S."/>
            <person name="Scheffler B.E."/>
            <person name="Wen L."/>
            <person name="Saski C.A."/>
            <person name="Grover C.E."/>
            <person name="Hu G."/>
            <person name="Conover J.L."/>
            <person name="Carlson J.W."/>
            <person name="Shu S."/>
            <person name="Boston L.B."/>
            <person name="Williams M."/>
            <person name="Peterson D.G."/>
            <person name="McGee K."/>
            <person name="Jones D.C."/>
            <person name="Wendel J.F."/>
            <person name="Stelly D.M."/>
            <person name="Grimwood J."/>
            <person name="Schmutz J."/>
        </authorList>
    </citation>
    <scope>NUCLEOTIDE SEQUENCE [LARGE SCALE GENOMIC DNA]</scope>
    <source>
        <strain evidence="8">cv. TM-1</strain>
    </source>
</reference>
<evidence type="ECO:0000256" key="5">
    <source>
        <dbReference type="ARBA" id="ARBA00023157"/>
    </source>
</evidence>
<gene>
    <name evidence="9" type="primary">LOC107944491</name>
</gene>
<dbReference type="PANTHER" id="PTHR31080:SF96">
    <property type="entry name" value="21 KDA PROTEIN-LIKE"/>
    <property type="match status" value="1"/>
</dbReference>
<dbReference type="KEGG" id="ghi:107944491"/>
<dbReference type="OrthoDB" id="1430376at2759"/>
<dbReference type="PANTHER" id="PTHR31080">
    <property type="entry name" value="PECTINESTERASE INHIBITOR-LIKE"/>
    <property type="match status" value="1"/>
</dbReference>
<dbReference type="GeneID" id="107944491"/>
<name>A0A1U8MSI6_GOSHI</name>
<comment type="similarity">
    <text evidence="6">Belongs to the PMEI family.</text>
</comment>
<dbReference type="SUPFAM" id="SSF101148">
    <property type="entry name" value="Plant invertase/pectin methylesterase inhibitor"/>
    <property type="match status" value="1"/>
</dbReference>
<dbReference type="Gene3D" id="1.20.140.40">
    <property type="entry name" value="Invertase/pectin methylesterase inhibitor family protein"/>
    <property type="match status" value="1"/>
</dbReference>
<dbReference type="STRING" id="3635.A0A1U8MSI6"/>
<keyword evidence="8" id="KW-1185">Reference proteome</keyword>
<evidence type="ECO:0000256" key="2">
    <source>
        <dbReference type="ARBA" id="ARBA00022523"/>
    </source>
</evidence>
<accession>A0A1U8MSI6</accession>
<dbReference type="PaxDb" id="3635-A0A1U8MSI6"/>
<reference evidence="9" key="2">
    <citation type="submission" date="2025-08" db="UniProtKB">
        <authorList>
            <consortium name="RefSeq"/>
        </authorList>
    </citation>
    <scope>IDENTIFICATION</scope>
</reference>
<protein>
    <submittedName>
        <fullName evidence="9">21 kDa protein</fullName>
    </submittedName>
</protein>
<dbReference type="RefSeq" id="XP_016733802.1">
    <property type="nucleotide sequence ID" value="XM_016878313.2"/>
</dbReference>
<dbReference type="CDD" id="cd15798">
    <property type="entry name" value="PMEI-like_3"/>
    <property type="match status" value="1"/>
</dbReference>
<proteinExistence type="inferred from homology"/>
<evidence type="ECO:0000313" key="8">
    <source>
        <dbReference type="Proteomes" id="UP000818029"/>
    </source>
</evidence>
<dbReference type="InterPro" id="IPR035513">
    <property type="entry name" value="Invertase/methylesterase_inhib"/>
</dbReference>
<evidence type="ECO:0000256" key="3">
    <source>
        <dbReference type="ARBA" id="ARBA00022525"/>
    </source>
</evidence>
<keyword evidence="5" id="KW-1015">Disulfide bond</keyword>
<organism evidence="8 9">
    <name type="scientific">Gossypium hirsutum</name>
    <name type="common">Upland cotton</name>
    <name type="synonym">Gossypium mexicanum</name>
    <dbReference type="NCBI Taxonomy" id="3635"/>
    <lineage>
        <taxon>Eukaryota</taxon>
        <taxon>Viridiplantae</taxon>
        <taxon>Streptophyta</taxon>
        <taxon>Embryophyta</taxon>
        <taxon>Tracheophyta</taxon>
        <taxon>Spermatophyta</taxon>
        <taxon>Magnoliopsida</taxon>
        <taxon>eudicotyledons</taxon>
        <taxon>Gunneridae</taxon>
        <taxon>Pentapetalae</taxon>
        <taxon>rosids</taxon>
        <taxon>malvids</taxon>
        <taxon>Malvales</taxon>
        <taxon>Malvaceae</taxon>
        <taxon>Malvoideae</taxon>
        <taxon>Gossypium</taxon>
    </lineage>
</organism>
<dbReference type="SMART" id="SM00856">
    <property type="entry name" value="PMEI"/>
    <property type="match status" value="1"/>
</dbReference>
<dbReference type="SMR" id="A0A1U8MSI6"/>
<dbReference type="Proteomes" id="UP000818029">
    <property type="component" value="Chromosome A12"/>
</dbReference>
<feature type="domain" description="Pectinesterase inhibitor" evidence="7">
    <location>
        <begin position="61"/>
        <end position="217"/>
    </location>
</feature>
<evidence type="ECO:0000256" key="6">
    <source>
        <dbReference type="ARBA" id="ARBA00038471"/>
    </source>
</evidence>
<evidence type="ECO:0000313" key="9">
    <source>
        <dbReference type="RefSeq" id="XP_016733802.1"/>
    </source>
</evidence>
<dbReference type="GO" id="GO:0009827">
    <property type="term" value="P:plant-type cell wall modification"/>
    <property type="evidence" value="ECO:0000318"/>
    <property type="project" value="GO_Central"/>
</dbReference>
<dbReference type="GO" id="GO:0009505">
    <property type="term" value="C:plant-type cell wall"/>
    <property type="evidence" value="ECO:0000318"/>
    <property type="project" value="GO_Central"/>
</dbReference>